<protein>
    <submittedName>
        <fullName evidence="1">Uncharacterized protein</fullName>
    </submittedName>
</protein>
<proteinExistence type="predicted"/>
<reference evidence="1 2" key="1">
    <citation type="submission" date="2022-12" db="EMBL/GenBank/DDBJ databases">
        <title>Chromosome-scale assembly of the Ensete ventricosum genome.</title>
        <authorList>
            <person name="Dussert Y."/>
            <person name="Stocks J."/>
            <person name="Wendawek A."/>
            <person name="Woldeyes F."/>
            <person name="Nichols R.A."/>
            <person name="Borrell J.S."/>
        </authorList>
    </citation>
    <scope>NUCLEOTIDE SEQUENCE [LARGE SCALE GENOMIC DNA]</scope>
    <source>
        <strain evidence="2">cv. Maze</strain>
        <tissue evidence="1">Seeds</tissue>
    </source>
</reference>
<organism evidence="1 2">
    <name type="scientific">Ensete ventricosum</name>
    <name type="common">Abyssinian banana</name>
    <name type="synonym">Musa ensete</name>
    <dbReference type="NCBI Taxonomy" id="4639"/>
    <lineage>
        <taxon>Eukaryota</taxon>
        <taxon>Viridiplantae</taxon>
        <taxon>Streptophyta</taxon>
        <taxon>Embryophyta</taxon>
        <taxon>Tracheophyta</taxon>
        <taxon>Spermatophyta</taxon>
        <taxon>Magnoliopsida</taxon>
        <taxon>Liliopsida</taxon>
        <taxon>Zingiberales</taxon>
        <taxon>Musaceae</taxon>
        <taxon>Ensete</taxon>
    </lineage>
</organism>
<evidence type="ECO:0000313" key="1">
    <source>
        <dbReference type="EMBL" id="KAJ8465754.1"/>
    </source>
</evidence>
<gene>
    <name evidence="1" type="ORF">OPV22_028306</name>
</gene>
<name>A0AAV8Q3A2_ENSVE</name>
<dbReference type="EMBL" id="JAQQAF010000008">
    <property type="protein sequence ID" value="KAJ8465754.1"/>
    <property type="molecule type" value="Genomic_DNA"/>
</dbReference>
<comment type="caution">
    <text evidence="1">The sequence shown here is derived from an EMBL/GenBank/DDBJ whole genome shotgun (WGS) entry which is preliminary data.</text>
</comment>
<evidence type="ECO:0000313" key="2">
    <source>
        <dbReference type="Proteomes" id="UP001222027"/>
    </source>
</evidence>
<sequence>MALPILYPHPTVRLITIERTTEACIVTHNPPPVNLTSLRKEELRRFGHLNGFDSPLPGPSPLGSTWTSGKRFPPHTPFINWSRLSFLLPEKSNHCRRSDPPSRSVREEVWRAAIGKIKIACKLTFEAVFAASHGNGVNHPNLDFYSSPMVRQKDTSLC</sequence>
<dbReference type="AlphaFoldDB" id="A0AAV8Q3A2"/>
<accession>A0AAV8Q3A2</accession>
<dbReference type="Proteomes" id="UP001222027">
    <property type="component" value="Unassembled WGS sequence"/>
</dbReference>
<keyword evidence="2" id="KW-1185">Reference proteome</keyword>